<name>A0A4R1KVZ7_9FLAO</name>
<proteinExistence type="predicted"/>
<dbReference type="EMBL" id="SMGI01000001">
    <property type="protein sequence ID" value="TCK69365.1"/>
    <property type="molecule type" value="Genomic_DNA"/>
</dbReference>
<sequence>MDKQSQKLKERNLKNQQWVKNSTDKRGYIVGSILATIIALSPYLFYLHESVPSSQHWDTFLFSYNSRSWGDANLAMWILTGKLLPLLFLVIWFFTCRHWWYHAILVPITMYTFQIFSFFNDELNYLDQFQLLYLVPIMAIIVPSIYLIRAKIFNKINYADKSMEELEAEFMIKPKTLWGKIKQYF</sequence>
<feature type="transmembrane region" description="Helical" evidence="1">
    <location>
        <begin position="131"/>
        <end position="148"/>
    </location>
</feature>
<keyword evidence="1" id="KW-0472">Membrane</keyword>
<evidence type="ECO:0000313" key="3">
    <source>
        <dbReference type="Proteomes" id="UP000295714"/>
    </source>
</evidence>
<protein>
    <submittedName>
        <fullName evidence="2">Uncharacterized protein</fullName>
    </submittedName>
</protein>
<evidence type="ECO:0000256" key="1">
    <source>
        <dbReference type="SAM" id="Phobius"/>
    </source>
</evidence>
<feature type="transmembrane region" description="Helical" evidence="1">
    <location>
        <begin position="99"/>
        <end position="119"/>
    </location>
</feature>
<gene>
    <name evidence="2" type="ORF">DFQ05_0886</name>
</gene>
<keyword evidence="3" id="KW-1185">Reference proteome</keyword>
<feature type="transmembrane region" description="Helical" evidence="1">
    <location>
        <begin position="74"/>
        <end position="94"/>
    </location>
</feature>
<dbReference type="AlphaFoldDB" id="A0A4R1KVZ7"/>
<comment type="caution">
    <text evidence="2">The sequence shown here is derived from an EMBL/GenBank/DDBJ whole genome shotgun (WGS) entry which is preliminary data.</text>
</comment>
<keyword evidence="1" id="KW-0812">Transmembrane</keyword>
<feature type="transmembrane region" description="Helical" evidence="1">
    <location>
        <begin position="27"/>
        <end position="46"/>
    </location>
</feature>
<reference evidence="2 3" key="1">
    <citation type="journal article" date="2015" name="Stand. Genomic Sci.">
        <title>Genomic Encyclopedia of Bacterial and Archaeal Type Strains, Phase III: the genomes of soil and plant-associated and newly described type strains.</title>
        <authorList>
            <person name="Whitman W.B."/>
            <person name="Woyke T."/>
            <person name="Klenk H.P."/>
            <person name="Zhou Y."/>
            <person name="Lilburn T.G."/>
            <person name="Beck B.J."/>
            <person name="De Vos P."/>
            <person name="Vandamme P."/>
            <person name="Eisen J.A."/>
            <person name="Garrity G."/>
            <person name="Hugenholtz P."/>
            <person name="Kyrpides N.C."/>
        </authorList>
    </citation>
    <scope>NUCLEOTIDE SEQUENCE [LARGE SCALE GENOMIC DNA]</scope>
    <source>
        <strain evidence="2 3">CECT 8445</strain>
    </source>
</reference>
<evidence type="ECO:0000313" key="2">
    <source>
        <dbReference type="EMBL" id="TCK69365.1"/>
    </source>
</evidence>
<dbReference type="Proteomes" id="UP000295714">
    <property type="component" value="Unassembled WGS sequence"/>
</dbReference>
<keyword evidence="1" id="KW-1133">Transmembrane helix</keyword>
<organism evidence="2 3">
    <name type="scientific">Winogradskyella wandonensis</name>
    <dbReference type="NCBI Taxonomy" id="1442586"/>
    <lineage>
        <taxon>Bacteria</taxon>
        <taxon>Pseudomonadati</taxon>
        <taxon>Bacteroidota</taxon>
        <taxon>Flavobacteriia</taxon>
        <taxon>Flavobacteriales</taxon>
        <taxon>Flavobacteriaceae</taxon>
        <taxon>Winogradskyella</taxon>
    </lineage>
</organism>
<accession>A0A4R1KVZ7</accession>